<dbReference type="InterPro" id="IPR003663">
    <property type="entry name" value="Sugar/inositol_transpt"/>
</dbReference>
<sequence length="460" mass="50443">MDQPADPKKKKGRLTLVLALATLIAAFGSSFQYGYNVSAVNSPSEFMKQFYNETYYNRTGEYMTPVHVTLLWSLTVSMFPFGGFLGSLLVGPLVNKLGRKGALLFNNIFSIVPAILMGCSKVAKSYELIIVSRLLVGICAGVSSNVVPMYLGELAPKHLRGALGVVPQLFITIGILVAQLLGLRNALANDEALRRLRGWDDVAEDIEEIRQEDQAEKAAGSISVWRLFTLRSLRWQLISIVVLMGGQQLSGVNAIYYYADQIYLSAGVKANDVQYVTAGTGAVNVFMTICTVFVVELWGRRLLLLLGFSTCLSACVVLTVALALQDQLSWMPYISIACVIIYVIGHAIGPSPIPALLITEIFLQSSRAAAFMVGGSVHWLSNFTVGLIFPFIQEGLGPYSFILFAVICLLTTIYIAMVIPETKNRTFVEINQTFAKMNKVSSVHTDKEELADLPPVTERQ</sequence>
<dbReference type="SUPFAM" id="SSF103473">
    <property type="entry name" value="MFS general substrate transporter"/>
    <property type="match status" value="1"/>
</dbReference>
<feature type="transmembrane region" description="Helical" evidence="17">
    <location>
        <begin position="398"/>
        <end position="419"/>
    </location>
</feature>
<comment type="catalytic activity">
    <reaction evidence="1">
        <text>D-fructose(out) = D-fructose(in)</text>
        <dbReference type="Rhea" id="RHEA:60372"/>
        <dbReference type="ChEBI" id="CHEBI:37721"/>
    </reaction>
</comment>
<evidence type="ECO:0000256" key="3">
    <source>
        <dbReference type="ARBA" id="ARBA00004424"/>
    </source>
</evidence>
<proteinExistence type="inferred from homology"/>
<evidence type="ECO:0000256" key="2">
    <source>
        <dbReference type="ARBA" id="ARBA00004135"/>
    </source>
</evidence>
<dbReference type="PROSITE" id="PS00216">
    <property type="entry name" value="SUGAR_TRANSPORT_1"/>
    <property type="match status" value="1"/>
</dbReference>
<evidence type="ECO:0000256" key="14">
    <source>
        <dbReference type="ARBA" id="ARBA00029961"/>
    </source>
</evidence>
<dbReference type="AlphaFoldDB" id="A0A6P6D4Y9"/>
<keyword evidence="11" id="KW-0007">Acetylation</keyword>
<dbReference type="CDD" id="cd17432">
    <property type="entry name" value="MFS_GLUT_Class2"/>
    <property type="match status" value="1"/>
</dbReference>
<feature type="transmembrane region" description="Helical" evidence="17">
    <location>
        <begin position="70"/>
        <end position="91"/>
    </location>
</feature>
<evidence type="ECO:0000256" key="1">
    <source>
        <dbReference type="ARBA" id="ARBA00000590"/>
    </source>
</evidence>
<feature type="transmembrane region" description="Helical" evidence="17">
    <location>
        <begin position="129"/>
        <end position="151"/>
    </location>
</feature>
<keyword evidence="9 17" id="KW-0812">Transmembrane</keyword>
<keyword evidence="8 20" id="KW-0762">Sugar transport</keyword>
<reference evidence="20" key="1">
    <citation type="submission" date="2025-08" db="UniProtKB">
        <authorList>
            <consortium name="RefSeq"/>
        </authorList>
    </citation>
    <scope>IDENTIFICATION</scope>
</reference>
<evidence type="ECO:0000256" key="16">
    <source>
        <dbReference type="ARBA" id="ARBA00057454"/>
    </source>
</evidence>
<dbReference type="Pfam" id="PF00083">
    <property type="entry name" value="Sugar_tr"/>
    <property type="match status" value="2"/>
</dbReference>
<dbReference type="Proteomes" id="UP000515203">
    <property type="component" value="Unplaced"/>
</dbReference>
<evidence type="ECO:0000256" key="10">
    <source>
        <dbReference type="ARBA" id="ARBA00022989"/>
    </source>
</evidence>
<comment type="subcellular location">
    <subcellularLocation>
        <location evidence="3">Apical cell membrane</location>
        <topology evidence="3">Multi-pass membrane protein</topology>
    </subcellularLocation>
    <subcellularLocation>
        <location evidence="2">Cell membrane</location>
        <location evidence="2">Sarcolemma</location>
    </subcellularLocation>
</comment>
<evidence type="ECO:0000256" key="9">
    <source>
        <dbReference type="ARBA" id="ARBA00022692"/>
    </source>
</evidence>
<evidence type="ECO:0000256" key="11">
    <source>
        <dbReference type="ARBA" id="ARBA00022990"/>
    </source>
</evidence>
<dbReference type="InterPro" id="IPR005829">
    <property type="entry name" value="Sugar_transporter_CS"/>
</dbReference>
<keyword evidence="13" id="KW-0325">Glycoprotein</keyword>
<comment type="similarity">
    <text evidence="4">Belongs to the major facilitator superfamily. Sugar transporter (TC 2.A.1.1) family. Glucose transporter subfamily.</text>
</comment>
<keyword evidence="19" id="KW-1185">Reference proteome</keyword>
<dbReference type="GeneID" id="101571910"/>
<dbReference type="GO" id="GO:0071332">
    <property type="term" value="P:cellular response to fructose stimulus"/>
    <property type="evidence" value="ECO:0007669"/>
    <property type="project" value="UniProtKB-ARBA"/>
</dbReference>
<dbReference type="InterPro" id="IPR036259">
    <property type="entry name" value="MFS_trans_sf"/>
</dbReference>
<dbReference type="InterPro" id="IPR020846">
    <property type="entry name" value="MFS_dom"/>
</dbReference>
<evidence type="ECO:0000256" key="5">
    <source>
        <dbReference type="ARBA" id="ARBA00015973"/>
    </source>
</evidence>
<evidence type="ECO:0000256" key="4">
    <source>
        <dbReference type="ARBA" id="ARBA00007004"/>
    </source>
</evidence>
<organism evidence="19 20">
    <name type="scientific">Octodon degus</name>
    <name type="common">Degu</name>
    <name type="synonym">Sciurus degus</name>
    <dbReference type="NCBI Taxonomy" id="10160"/>
    <lineage>
        <taxon>Eukaryota</taxon>
        <taxon>Metazoa</taxon>
        <taxon>Chordata</taxon>
        <taxon>Craniata</taxon>
        <taxon>Vertebrata</taxon>
        <taxon>Euteleostomi</taxon>
        <taxon>Mammalia</taxon>
        <taxon>Eutheria</taxon>
        <taxon>Euarchontoglires</taxon>
        <taxon>Glires</taxon>
        <taxon>Rodentia</taxon>
        <taxon>Hystricomorpha</taxon>
        <taxon>Octodontidae</taxon>
        <taxon>Octodon</taxon>
    </lineage>
</organism>
<evidence type="ECO:0000313" key="19">
    <source>
        <dbReference type="Proteomes" id="UP000515203"/>
    </source>
</evidence>
<keyword evidence="12 17" id="KW-0472">Membrane</keyword>
<dbReference type="GO" id="GO:0016324">
    <property type="term" value="C:apical plasma membrane"/>
    <property type="evidence" value="ECO:0007669"/>
    <property type="project" value="UniProtKB-SubCell"/>
</dbReference>
<evidence type="ECO:0000256" key="13">
    <source>
        <dbReference type="ARBA" id="ARBA00023180"/>
    </source>
</evidence>
<evidence type="ECO:0000256" key="12">
    <source>
        <dbReference type="ARBA" id="ARBA00023136"/>
    </source>
</evidence>
<accession>A0A6P6D4Y9</accession>
<comment type="function">
    <text evidence="16">Functions as a fructose transporter that has only low activity with other monosaccharides. Can mediate the uptake of deoxyglucose, but with low efficiency. Essential for fructose uptake in the small intestine. Plays a role in the regulation of salt uptake and blood pressure in response to dietary fructose. Required for the development of high blood pressure in response to high dietary fructose intake.</text>
</comment>
<dbReference type="GO" id="GO:0070837">
    <property type="term" value="P:dehydroascorbic acid transport"/>
    <property type="evidence" value="ECO:0007669"/>
    <property type="project" value="TreeGrafter"/>
</dbReference>
<dbReference type="GO" id="GO:1990539">
    <property type="term" value="P:fructose import across plasma membrane"/>
    <property type="evidence" value="ECO:0007669"/>
    <property type="project" value="UniProtKB-ARBA"/>
</dbReference>
<dbReference type="Gene3D" id="1.20.1250.20">
    <property type="entry name" value="MFS general substrate transporter like domains"/>
    <property type="match status" value="2"/>
</dbReference>
<gene>
    <name evidence="20" type="primary">Slc2a5</name>
</gene>
<dbReference type="GO" id="GO:0005353">
    <property type="term" value="F:fructose transmembrane transporter activity"/>
    <property type="evidence" value="ECO:0007669"/>
    <property type="project" value="InterPro"/>
</dbReference>
<evidence type="ECO:0000259" key="18">
    <source>
        <dbReference type="PROSITE" id="PS50850"/>
    </source>
</evidence>
<evidence type="ECO:0000256" key="6">
    <source>
        <dbReference type="ARBA" id="ARBA00022448"/>
    </source>
</evidence>
<feature type="transmembrane region" description="Helical" evidence="17">
    <location>
        <begin position="302"/>
        <end position="324"/>
    </location>
</feature>
<dbReference type="PROSITE" id="PS00217">
    <property type="entry name" value="SUGAR_TRANSPORT_2"/>
    <property type="match status" value="1"/>
</dbReference>
<protein>
    <recommendedName>
        <fullName evidence="5">Solute carrier family 2, facilitated glucose transporter member 5</fullName>
    </recommendedName>
    <alternativeName>
        <fullName evidence="15">Fructose transporter</fullName>
    </alternativeName>
    <alternativeName>
        <fullName evidence="14">Glucose transporter type 5, small intestine</fullName>
    </alternativeName>
</protein>
<feature type="transmembrane region" description="Helical" evidence="17">
    <location>
        <begin position="369"/>
        <end position="392"/>
    </location>
</feature>
<dbReference type="CTD" id="6518"/>
<dbReference type="FunFam" id="1.20.1250.20:FF:001511">
    <property type="entry name" value="Solute carrier family 2, facilitated glucose transporter member 5"/>
    <property type="match status" value="2"/>
</dbReference>
<keyword evidence="6" id="KW-0813">Transport</keyword>
<dbReference type="PANTHER" id="PTHR23503:SF32">
    <property type="entry name" value="SOLUTE CARRIER FAMILY 2, FACILITATED GLUCOSE TRANSPORTER MEMBER 5"/>
    <property type="match status" value="1"/>
</dbReference>
<feature type="transmembrane region" description="Helical" evidence="17">
    <location>
        <begin position="330"/>
        <end position="348"/>
    </location>
</feature>
<feature type="transmembrane region" description="Helical" evidence="17">
    <location>
        <begin position="273"/>
        <end position="295"/>
    </location>
</feature>
<evidence type="ECO:0000313" key="20">
    <source>
        <dbReference type="RefSeq" id="XP_023555184.1"/>
    </source>
</evidence>
<dbReference type="RefSeq" id="XP_023555184.1">
    <property type="nucleotide sequence ID" value="XM_023699416.1"/>
</dbReference>
<dbReference type="InterPro" id="IPR005828">
    <property type="entry name" value="MFS_sugar_transport-like"/>
</dbReference>
<dbReference type="InterPro" id="IPR002442">
    <property type="entry name" value="Fru_transpt_5"/>
</dbReference>
<dbReference type="PRINTS" id="PR01194">
    <property type="entry name" value="GLUCTRSPORT5"/>
</dbReference>
<keyword evidence="7" id="KW-1003">Cell membrane</keyword>
<evidence type="ECO:0000256" key="8">
    <source>
        <dbReference type="ARBA" id="ARBA00022597"/>
    </source>
</evidence>
<evidence type="ECO:0000256" key="15">
    <source>
        <dbReference type="ARBA" id="ARBA00031099"/>
    </source>
</evidence>
<dbReference type="GO" id="GO:0042383">
    <property type="term" value="C:sarcolemma"/>
    <property type="evidence" value="ECO:0007669"/>
    <property type="project" value="UniProtKB-SubCell"/>
</dbReference>
<feature type="transmembrane region" description="Helical" evidence="17">
    <location>
        <begin position="163"/>
        <end position="183"/>
    </location>
</feature>
<dbReference type="GO" id="GO:0046323">
    <property type="term" value="P:D-glucose import"/>
    <property type="evidence" value="ECO:0007669"/>
    <property type="project" value="TreeGrafter"/>
</dbReference>
<dbReference type="PROSITE" id="PS50850">
    <property type="entry name" value="MFS"/>
    <property type="match status" value="1"/>
</dbReference>
<evidence type="ECO:0000256" key="17">
    <source>
        <dbReference type="SAM" id="Phobius"/>
    </source>
</evidence>
<feature type="domain" description="Major facilitator superfamily (MFS) profile" evidence="18">
    <location>
        <begin position="22"/>
        <end position="423"/>
    </location>
</feature>
<name>A0A6P6D4Y9_OCTDE</name>
<dbReference type="InterPro" id="IPR045263">
    <property type="entry name" value="GLUT"/>
</dbReference>
<dbReference type="PRINTS" id="PR00171">
    <property type="entry name" value="SUGRTRNSPORT"/>
</dbReference>
<dbReference type="GO" id="GO:0055056">
    <property type="term" value="F:D-glucose transmembrane transporter activity"/>
    <property type="evidence" value="ECO:0007669"/>
    <property type="project" value="TreeGrafter"/>
</dbReference>
<keyword evidence="10 17" id="KW-1133">Transmembrane helix</keyword>
<dbReference type="PANTHER" id="PTHR23503">
    <property type="entry name" value="SOLUTE CARRIER FAMILY 2"/>
    <property type="match status" value="1"/>
</dbReference>
<evidence type="ECO:0000256" key="7">
    <source>
        <dbReference type="ARBA" id="ARBA00022475"/>
    </source>
</evidence>